<evidence type="ECO:0008006" key="4">
    <source>
        <dbReference type="Google" id="ProtNLM"/>
    </source>
</evidence>
<keyword evidence="3" id="KW-1185">Reference proteome</keyword>
<accession>A0AAV5RGL3</accession>
<comment type="caution">
    <text evidence="2">The sequence shown here is derived from an EMBL/GenBank/DDBJ whole genome shotgun (WGS) entry which is preliminary data.</text>
</comment>
<sequence>MDFEFACVYNPELGDESCIEKQIVWTDNQLSLDEYLSVIGIAQGVAELAYSFDGKAPAKWLDKGTHPQKRVYIVPLSSDNIENVELNADGDVESSHKSFSQNNWRSGYWFCAQEVITQSSWPPLAVYNSVIAAFRQYNLMHNLATPSDFAKLDLNSHFYLNSTTAICPNSLRMAPGMLSPSTKSEIIRLTESNAVVDILITLKNGACVYSGLSDNTEINTTTKIAIQNWLADLHRKSNSNTSSNDKWNWDALKAAIPSMPVMTRPIPTIKQMASIASLSSYIWGTESPTTETNKKPEQEESEVQKPLEEPTNSSMEVRETIFVGGKKYTIVVYHKNLYTYAIICNETSKPDLYHLFESLAESIEGFCFAFAPPVGFQFLVNDSVTAQCTSTLSDTLHPSILTSLCSGFEGNEQIIRTHKHWLICKRLSTSKYAVVVKKCDESTALLGVHTEVLEWLDGLRHV</sequence>
<proteinExistence type="predicted"/>
<reference evidence="2 3" key="1">
    <citation type="journal article" date="2023" name="Elife">
        <title>Identification of key yeast species and microbe-microbe interactions impacting larval growth of Drosophila in the wild.</title>
        <authorList>
            <person name="Mure A."/>
            <person name="Sugiura Y."/>
            <person name="Maeda R."/>
            <person name="Honda K."/>
            <person name="Sakurai N."/>
            <person name="Takahashi Y."/>
            <person name="Watada M."/>
            <person name="Katoh T."/>
            <person name="Gotoh A."/>
            <person name="Gotoh Y."/>
            <person name="Taniguchi I."/>
            <person name="Nakamura K."/>
            <person name="Hayashi T."/>
            <person name="Katayama T."/>
            <person name="Uemura T."/>
            <person name="Hattori Y."/>
        </authorList>
    </citation>
    <scope>NUCLEOTIDE SEQUENCE [LARGE SCALE GENOMIC DNA]</scope>
    <source>
        <strain evidence="2 3">SB-73</strain>
    </source>
</reference>
<organism evidence="2 3">
    <name type="scientific">Starmerella bacillaris</name>
    <name type="common">Yeast</name>
    <name type="synonym">Candida zemplinina</name>
    <dbReference type="NCBI Taxonomy" id="1247836"/>
    <lineage>
        <taxon>Eukaryota</taxon>
        <taxon>Fungi</taxon>
        <taxon>Dikarya</taxon>
        <taxon>Ascomycota</taxon>
        <taxon>Saccharomycotina</taxon>
        <taxon>Dipodascomycetes</taxon>
        <taxon>Dipodascales</taxon>
        <taxon>Trichomonascaceae</taxon>
        <taxon>Starmerella</taxon>
    </lineage>
</organism>
<gene>
    <name evidence="2" type="ORF">DASB73_015280</name>
</gene>
<dbReference type="EMBL" id="BTGC01000003">
    <property type="protein sequence ID" value="GMM50570.1"/>
    <property type="molecule type" value="Genomic_DNA"/>
</dbReference>
<protein>
    <recommendedName>
        <fullName evidence="4">CCZ1/INTU/HSP4 first Longin domain-containing protein</fullName>
    </recommendedName>
</protein>
<evidence type="ECO:0000313" key="3">
    <source>
        <dbReference type="Proteomes" id="UP001362899"/>
    </source>
</evidence>
<feature type="region of interest" description="Disordered" evidence="1">
    <location>
        <begin position="286"/>
        <end position="311"/>
    </location>
</feature>
<evidence type="ECO:0000256" key="1">
    <source>
        <dbReference type="SAM" id="MobiDB-lite"/>
    </source>
</evidence>
<dbReference type="AlphaFoldDB" id="A0AAV5RGL3"/>
<feature type="compositionally biased region" description="Basic and acidic residues" evidence="1">
    <location>
        <begin position="292"/>
        <end position="308"/>
    </location>
</feature>
<evidence type="ECO:0000313" key="2">
    <source>
        <dbReference type="EMBL" id="GMM50570.1"/>
    </source>
</evidence>
<dbReference type="Proteomes" id="UP001362899">
    <property type="component" value="Unassembled WGS sequence"/>
</dbReference>
<name>A0AAV5RGL3_STABA</name>